<evidence type="ECO:0000313" key="3">
    <source>
        <dbReference type="EMBL" id="GAA2066660.1"/>
    </source>
</evidence>
<accession>A0ABN2VN89</accession>
<proteinExistence type="predicted"/>
<protein>
    <recommendedName>
        <fullName evidence="2">NERD domain-containing protein</fullName>
    </recommendedName>
</protein>
<dbReference type="EMBL" id="BAAAPE010000002">
    <property type="protein sequence ID" value="GAA2066660.1"/>
    <property type="molecule type" value="Genomic_DNA"/>
</dbReference>
<feature type="domain" description="NERD" evidence="2">
    <location>
        <begin position="73"/>
        <end position="174"/>
    </location>
</feature>
<evidence type="ECO:0000256" key="1">
    <source>
        <dbReference type="SAM" id="MobiDB-lite"/>
    </source>
</evidence>
<reference evidence="3 4" key="1">
    <citation type="journal article" date="2019" name="Int. J. Syst. Evol. Microbiol.">
        <title>The Global Catalogue of Microorganisms (GCM) 10K type strain sequencing project: providing services to taxonomists for standard genome sequencing and annotation.</title>
        <authorList>
            <consortium name="The Broad Institute Genomics Platform"/>
            <consortium name="The Broad Institute Genome Sequencing Center for Infectious Disease"/>
            <person name="Wu L."/>
            <person name="Ma J."/>
        </authorList>
    </citation>
    <scope>NUCLEOTIDE SEQUENCE [LARGE SCALE GENOMIC DNA]</scope>
    <source>
        <strain evidence="3 4">JCM 15478</strain>
    </source>
</reference>
<feature type="compositionally biased region" description="Basic and acidic residues" evidence="1">
    <location>
        <begin position="1"/>
        <end position="12"/>
    </location>
</feature>
<comment type="caution">
    <text evidence="3">The sequence shown here is derived from an EMBL/GenBank/DDBJ whole genome shotgun (WGS) entry which is preliminary data.</text>
</comment>
<name>A0ABN2VN89_9ACTN</name>
<organism evidence="3 4">
    <name type="scientific">Streptomyces albiaxialis</name>
    <dbReference type="NCBI Taxonomy" id="329523"/>
    <lineage>
        <taxon>Bacteria</taxon>
        <taxon>Bacillati</taxon>
        <taxon>Actinomycetota</taxon>
        <taxon>Actinomycetes</taxon>
        <taxon>Kitasatosporales</taxon>
        <taxon>Streptomycetaceae</taxon>
        <taxon>Streptomyces</taxon>
    </lineage>
</organism>
<gene>
    <name evidence="3" type="ORF">GCM10009801_13320</name>
</gene>
<dbReference type="RefSeq" id="WP_344525005.1">
    <property type="nucleotide sequence ID" value="NZ_BAAAPE010000002.1"/>
</dbReference>
<evidence type="ECO:0000259" key="2">
    <source>
        <dbReference type="Pfam" id="PF08378"/>
    </source>
</evidence>
<dbReference type="Pfam" id="PF08378">
    <property type="entry name" value="NERD"/>
    <property type="match status" value="1"/>
</dbReference>
<dbReference type="InterPro" id="IPR011528">
    <property type="entry name" value="NERD"/>
</dbReference>
<keyword evidence="4" id="KW-1185">Reference proteome</keyword>
<sequence>MDKYDSAHEWPHGEGPLWLHPDDDLAPNRPGEHLHARLASHEAHGGPLAAPRALAARLAGRTDQAAVWRGQLAGHQEVGDALESKTAGGWRVLHAIPLPSHTVISHLLIGPGGVFTLRTEHHRRAHVRVGHDSVRVGRRRYEPYVRLARREARAASLALSRGCDVVVEAQPVLVLAAASRITVGPEAGSVQVMREREVTRLGEGMAVWKPPEIEAVYAVARDRRTWTGL</sequence>
<dbReference type="Proteomes" id="UP001500016">
    <property type="component" value="Unassembled WGS sequence"/>
</dbReference>
<feature type="region of interest" description="Disordered" evidence="1">
    <location>
        <begin position="1"/>
        <end position="26"/>
    </location>
</feature>
<evidence type="ECO:0000313" key="4">
    <source>
        <dbReference type="Proteomes" id="UP001500016"/>
    </source>
</evidence>